<organism evidence="1 2">
    <name type="scientific">Vigna mungo</name>
    <name type="common">Black gram</name>
    <name type="synonym">Phaseolus mungo</name>
    <dbReference type="NCBI Taxonomy" id="3915"/>
    <lineage>
        <taxon>Eukaryota</taxon>
        <taxon>Viridiplantae</taxon>
        <taxon>Streptophyta</taxon>
        <taxon>Embryophyta</taxon>
        <taxon>Tracheophyta</taxon>
        <taxon>Spermatophyta</taxon>
        <taxon>Magnoliopsida</taxon>
        <taxon>eudicotyledons</taxon>
        <taxon>Gunneridae</taxon>
        <taxon>Pentapetalae</taxon>
        <taxon>rosids</taxon>
        <taxon>fabids</taxon>
        <taxon>Fabales</taxon>
        <taxon>Fabaceae</taxon>
        <taxon>Papilionoideae</taxon>
        <taxon>50 kb inversion clade</taxon>
        <taxon>NPAAA clade</taxon>
        <taxon>indigoferoid/millettioid clade</taxon>
        <taxon>Phaseoleae</taxon>
        <taxon>Vigna</taxon>
    </lineage>
</organism>
<proteinExistence type="predicted"/>
<reference evidence="1 2" key="1">
    <citation type="journal article" date="2023" name="Life. Sci Alliance">
        <title>Evolutionary insights into 3D genome organization and epigenetic landscape of Vigna mungo.</title>
        <authorList>
            <person name="Junaid A."/>
            <person name="Singh B."/>
            <person name="Bhatia S."/>
        </authorList>
    </citation>
    <scope>NUCLEOTIDE SEQUENCE [LARGE SCALE GENOMIC DNA]</scope>
    <source>
        <strain evidence="1">Urdbean</strain>
    </source>
</reference>
<accession>A0AAQ3P7E7</accession>
<dbReference type="Proteomes" id="UP001374535">
    <property type="component" value="Chromosome 1"/>
</dbReference>
<protein>
    <submittedName>
        <fullName evidence="1">Uncharacterized protein</fullName>
    </submittedName>
</protein>
<dbReference type="AlphaFoldDB" id="A0AAQ3P7E7"/>
<evidence type="ECO:0000313" key="2">
    <source>
        <dbReference type="Proteomes" id="UP001374535"/>
    </source>
</evidence>
<gene>
    <name evidence="1" type="ORF">V8G54_000960</name>
</gene>
<dbReference type="EMBL" id="CP144700">
    <property type="protein sequence ID" value="WVZ22416.1"/>
    <property type="molecule type" value="Genomic_DNA"/>
</dbReference>
<evidence type="ECO:0000313" key="1">
    <source>
        <dbReference type="EMBL" id="WVZ22416.1"/>
    </source>
</evidence>
<name>A0AAQ3P7E7_VIGMU</name>
<sequence>MEGGQLTCFTCVARQRRIVNQKVKFVATQRVETNSPHQVSQQTYQLRCFWSSTKWIYSKYGFWWSLLEVAFDSRWSLLEVVLHLRLKLHLQLAMLICHSFQVQMLPRQWEGRPLFSPKEHQCPKKKLKQFWYGKSP</sequence>
<keyword evidence="2" id="KW-1185">Reference proteome</keyword>